<evidence type="ECO:0000256" key="4">
    <source>
        <dbReference type="PROSITE-ProRule" id="PRU00175"/>
    </source>
</evidence>
<keyword evidence="2 4" id="KW-0863">Zinc-finger</keyword>
<gene>
    <name evidence="8" type="ORF">NCGR_LOCUS32329</name>
</gene>
<feature type="region of interest" description="Disordered" evidence="5">
    <location>
        <begin position="1132"/>
        <end position="1198"/>
    </location>
</feature>
<dbReference type="PROSITE" id="PS50016">
    <property type="entry name" value="ZF_PHD_2"/>
    <property type="match status" value="1"/>
</dbReference>
<dbReference type="InterPro" id="IPR001965">
    <property type="entry name" value="Znf_PHD"/>
</dbReference>
<dbReference type="SMART" id="SM00184">
    <property type="entry name" value="RING"/>
    <property type="match status" value="2"/>
</dbReference>
<feature type="compositionally biased region" description="Low complexity" evidence="5">
    <location>
        <begin position="967"/>
        <end position="979"/>
    </location>
</feature>
<feature type="region of interest" description="Disordered" evidence="5">
    <location>
        <begin position="685"/>
        <end position="707"/>
    </location>
</feature>
<dbReference type="PROSITE" id="PS50089">
    <property type="entry name" value="ZF_RING_2"/>
    <property type="match status" value="1"/>
</dbReference>
<feature type="region of interest" description="Disordered" evidence="5">
    <location>
        <begin position="1214"/>
        <end position="1300"/>
    </location>
</feature>
<dbReference type="InterPro" id="IPR013083">
    <property type="entry name" value="Znf_RING/FYVE/PHD"/>
</dbReference>
<feature type="compositionally biased region" description="Polar residues" evidence="5">
    <location>
        <begin position="1140"/>
        <end position="1168"/>
    </location>
</feature>
<feature type="compositionally biased region" description="Basic and acidic residues" evidence="5">
    <location>
        <begin position="1227"/>
        <end position="1241"/>
    </location>
</feature>
<keyword evidence="3" id="KW-0862">Zinc</keyword>
<dbReference type="PANTHER" id="PTHR15315">
    <property type="entry name" value="RING FINGER PROTEIN 41, 151"/>
    <property type="match status" value="1"/>
</dbReference>
<dbReference type="InterPro" id="IPR017907">
    <property type="entry name" value="Znf_RING_CS"/>
</dbReference>
<feature type="region of interest" description="Disordered" evidence="5">
    <location>
        <begin position="596"/>
        <end position="619"/>
    </location>
</feature>
<dbReference type="SMART" id="SM00249">
    <property type="entry name" value="PHD"/>
    <property type="match status" value="1"/>
</dbReference>
<evidence type="ECO:0000256" key="1">
    <source>
        <dbReference type="ARBA" id="ARBA00022723"/>
    </source>
</evidence>
<keyword evidence="9" id="KW-1185">Reference proteome</keyword>
<dbReference type="InterPro" id="IPR011011">
    <property type="entry name" value="Znf_FYVE_PHD"/>
</dbReference>
<evidence type="ECO:0008006" key="10">
    <source>
        <dbReference type="Google" id="ProtNLM"/>
    </source>
</evidence>
<feature type="compositionally biased region" description="Polar residues" evidence="5">
    <location>
        <begin position="943"/>
        <end position="956"/>
    </location>
</feature>
<dbReference type="PROSITE" id="PS00518">
    <property type="entry name" value="ZF_RING_1"/>
    <property type="match status" value="1"/>
</dbReference>
<dbReference type="OrthoDB" id="21204at2759"/>
<feature type="region of interest" description="Disordered" evidence="5">
    <location>
        <begin position="943"/>
        <end position="1012"/>
    </location>
</feature>
<proteinExistence type="predicted"/>
<evidence type="ECO:0000313" key="9">
    <source>
        <dbReference type="Proteomes" id="UP000604825"/>
    </source>
</evidence>
<accession>A0A811PRG9</accession>
<feature type="compositionally biased region" description="Basic residues" evidence="5">
    <location>
        <begin position="48"/>
        <end position="65"/>
    </location>
</feature>
<protein>
    <recommendedName>
        <fullName evidence="10">RING/U-box protein</fullName>
    </recommendedName>
</protein>
<comment type="caution">
    <text evidence="8">The sequence shown here is derived from an EMBL/GenBank/DDBJ whole genome shotgun (WGS) entry which is preliminary data.</text>
</comment>
<feature type="compositionally biased region" description="Basic and acidic residues" evidence="5">
    <location>
        <begin position="1339"/>
        <end position="1351"/>
    </location>
</feature>
<dbReference type="GO" id="GO:0061630">
    <property type="term" value="F:ubiquitin protein ligase activity"/>
    <property type="evidence" value="ECO:0007669"/>
    <property type="project" value="TreeGrafter"/>
</dbReference>
<feature type="compositionally biased region" description="Basic and acidic residues" evidence="5">
    <location>
        <begin position="1371"/>
        <end position="1417"/>
    </location>
</feature>
<feature type="compositionally biased region" description="Basic and acidic residues" evidence="5">
    <location>
        <begin position="998"/>
        <end position="1012"/>
    </location>
</feature>
<evidence type="ECO:0000259" key="6">
    <source>
        <dbReference type="PROSITE" id="PS50016"/>
    </source>
</evidence>
<name>A0A811PRG9_9POAL</name>
<feature type="region of interest" description="Disordered" evidence="5">
    <location>
        <begin position="1313"/>
        <end position="1432"/>
    </location>
</feature>
<dbReference type="Pfam" id="PF13639">
    <property type="entry name" value="zf-RING_2"/>
    <property type="match status" value="1"/>
</dbReference>
<dbReference type="InterPro" id="IPR031736">
    <property type="entry name" value="REXO1-like_dom"/>
</dbReference>
<dbReference type="Pfam" id="PF15870">
    <property type="entry name" value="EloA-BP1"/>
    <property type="match status" value="1"/>
</dbReference>
<evidence type="ECO:0000313" key="8">
    <source>
        <dbReference type="EMBL" id="CAD6248170.1"/>
    </source>
</evidence>
<feature type="compositionally biased region" description="Polar residues" evidence="5">
    <location>
        <begin position="1269"/>
        <end position="1281"/>
    </location>
</feature>
<evidence type="ECO:0000256" key="3">
    <source>
        <dbReference type="ARBA" id="ARBA00022833"/>
    </source>
</evidence>
<feature type="domain" description="RING-type" evidence="7">
    <location>
        <begin position="276"/>
        <end position="315"/>
    </location>
</feature>
<dbReference type="EMBL" id="CAJGYO010000007">
    <property type="protein sequence ID" value="CAD6248170.1"/>
    <property type="molecule type" value="Genomic_DNA"/>
</dbReference>
<evidence type="ECO:0000256" key="2">
    <source>
        <dbReference type="ARBA" id="ARBA00022771"/>
    </source>
</evidence>
<dbReference type="GO" id="GO:0008270">
    <property type="term" value="F:zinc ion binding"/>
    <property type="evidence" value="ECO:0007669"/>
    <property type="project" value="UniProtKB-KW"/>
</dbReference>
<dbReference type="GO" id="GO:0016567">
    <property type="term" value="P:protein ubiquitination"/>
    <property type="evidence" value="ECO:0007669"/>
    <property type="project" value="TreeGrafter"/>
</dbReference>
<dbReference type="Gene3D" id="3.30.40.10">
    <property type="entry name" value="Zinc/RING finger domain, C3HC4 (zinc finger)"/>
    <property type="match status" value="2"/>
</dbReference>
<feature type="region of interest" description="Disordered" evidence="5">
    <location>
        <begin position="48"/>
        <end position="82"/>
    </location>
</feature>
<dbReference type="SUPFAM" id="SSF57850">
    <property type="entry name" value="RING/U-box"/>
    <property type="match status" value="1"/>
</dbReference>
<organism evidence="8 9">
    <name type="scientific">Miscanthus lutarioriparius</name>
    <dbReference type="NCBI Taxonomy" id="422564"/>
    <lineage>
        <taxon>Eukaryota</taxon>
        <taxon>Viridiplantae</taxon>
        <taxon>Streptophyta</taxon>
        <taxon>Embryophyta</taxon>
        <taxon>Tracheophyta</taxon>
        <taxon>Spermatophyta</taxon>
        <taxon>Magnoliopsida</taxon>
        <taxon>Liliopsida</taxon>
        <taxon>Poales</taxon>
        <taxon>Poaceae</taxon>
        <taxon>PACMAD clade</taxon>
        <taxon>Panicoideae</taxon>
        <taxon>Andropogonodae</taxon>
        <taxon>Andropogoneae</taxon>
        <taxon>Saccharinae</taxon>
        <taxon>Miscanthus</taxon>
    </lineage>
</organism>
<evidence type="ECO:0000259" key="7">
    <source>
        <dbReference type="PROSITE" id="PS50089"/>
    </source>
</evidence>
<dbReference type="SUPFAM" id="SSF57903">
    <property type="entry name" value="FYVE/PHD zinc finger"/>
    <property type="match status" value="1"/>
</dbReference>
<keyword evidence="1" id="KW-0479">Metal-binding</keyword>
<evidence type="ECO:0000256" key="5">
    <source>
        <dbReference type="SAM" id="MobiDB-lite"/>
    </source>
</evidence>
<dbReference type="InterPro" id="IPR001841">
    <property type="entry name" value="Znf_RING"/>
</dbReference>
<reference evidence="8" key="1">
    <citation type="submission" date="2020-10" db="EMBL/GenBank/DDBJ databases">
        <authorList>
            <person name="Han B."/>
            <person name="Lu T."/>
            <person name="Zhao Q."/>
            <person name="Huang X."/>
            <person name="Zhao Y."/>
        </authorList>
    </citation>
    <scope>NUCLEOTIDE SEQUENCE</scope>
</reference>
<feature type="domain" description="PHD-type" evidence="6">
    <location>
        <begin position="308"/>
        <end position="429"/>
    </location>
</feature>
<feature type="compositionally biased region" description="Polar residues" evidence="5">
    <location>
        <begin position="1421"/>
        <end position="1432"/>
    </location>
</feature>
<dbReference type="Pfam" id="PF00628">
    <property type="entry name" value="PHD"/>
    <property type="match status" value="1"/>
</dbReference>
<dbReference type="Proteomes" id="UP000604825">
    <property type="component" value="Unassembled WGS sequence"/>
</dbReference>
<dbReference type="InterPro" id="IPR019787">
    <property type="entry name" value="Znf_PHD-finger"/>
</dbReference>
<dbReference type="PANTHER" id="PTHR15315:SF26">
    <property type="entry name" value="E3 UBIQUITIN-PROTEIN LIGASE NRDP1"/>
    <property type="match status" value="1"/>
</dbReference>
<sequence>MEARTIAGFCEAPAPATTITKTPAEARASSDVDEGCVVARAGSKVATRARRCRSRKHADRRRTRQCKLAESPPALSRNGTSRCSGPLPLQLLHGGRDNLGPAHLGEIKARESTQPPAPSLFHGSVKKITPIIARLVLLLDSPSGDDYVLFALDLKTGKLCAQTGKFTDPPQLLWIEILTGKDRPSEAWVEKNQGHIGSLPTLLKHCCNDLVPSCGGGVPQGGSDDALLEFLKLVPPLPCQSSTKMFPWEMDVDGQSSGPLGQMEDLEKKSSENESCGICRDIIIDRGVLDCCSHWFCYTCIDNWAAITNRCPLCKSEFQHITCTPVYGTIGATDEDEYSLTSCDDDWYVQEESSTLSFPSYYIDAEAVVCLDDGDCKIRNGLVAAEDDSTSDTSIACDSCDKWYHAICVGFNPAMASDNSWLCPRCKFNEVEHEADVILKQNFSEECVIGSDRTGINASFSGRVSVSVADEGETALVVSMVGVHSETRGGLSEASLGLKTAHETFNCSSYPSHSKDALVADASSLWNTDIFSRSQNKPSEINVVHTLYSEPTETSLQFSPIREPATTIFSSEEGHMSTERLEVPKLVSSCPVVDNSKEAKSTGEENAVEQSNNELSPVIKSPQPFSSDAVQQMKTAQNLQLPLRHDGHYSDDMKEEEDMESGNEVIHPAKKAKLEVQEQDINVIGNSGFSSTHSHTTSPAKATDDDMSESVAQQKSIPDIMSIVEGDVYRRDPGRELAKPVGRRAGDKAGPRVKKIFRKEEGKESSALVQKLQKEIREVVRDTGTNILERDGSFDEKLLTAFRAAIGKSVDGPVRSTNTNQLMRTRRSLLQKGKKRENLTKKLYGASTGRRRSDWHRDWEVEFWKYRCSPGINPEKIETLQSVLQLLKKSSEMDKESAKGKKEENNNNSILSRLYLADASVVPRKDDIRPLSAFAGCAPLDKSSQIKANGNKSSNIPAAGTETMKISSPSSTGKASSSSILNKEASSRSENRNSQPSQDKRNQSSGDIKQDKRKWALEILARKNASSVTSKEQTGGTDTLKGNFPLLAQLPMDMRPQLAAGSNKKVPVSVRQAQLHRIAEHYLQKANLDVIRRCADTELAIADAVNVEKGIYERSNSKSIYVNLCSQATRQHAKAKSDNDTSSLTKRTESGSDQISQEVASEDTNVSGSDVEEALNRAAVSDQKSELGSDTAPGHTVHKDTVSFSSAEDALRKAGLFDSPPNSPDRGTTEVEGESRLEEPSKSLQSNPEDVSSLKDDNSSLPTDLGAANCQSLDTMCQQPEHNSEEQQKLTSKGETEDMAAKKINAANLTEVDRCSERCEKSSGPGKEISVDCNTPDKVPGHVEASREMEKAASTSPNQSREDGLTTDGEVISKPKNSEPSKEKSRSDKPSVNSKDPKADKPKHAAEGGDDPKKRAPDQAGKNTPDASNSTYKKVEMFVKEQIRPLCKSGVITVDQYKWAVVKTTDKVMSFHRDAKNANFLIKEGDKVKKLALQYVEASQQKIS</sequence>
<feature type="compositionally biased region" description="Basic and acidic residues" evidence="5">
    <location>
        <begin position="1282"/>
        <end position="1300"/>
    </location>
</feature>